<feature type="transmembrane region" description="Helical" evidence="7">
    <location>
        <begin position="65"/>
        <end position="92"/>
    </location>
</feature>
<evidence type="ECO:0000256" key="5">
    <source>
        <dbReference type="ARBA" id="ARBA00023136"/>
    </source>
</evidence>
<comment type="caution">
    <text evidence="9">The sequence shown here is derived from an EMBL/GenBank/DDBJ whole genome shotgun (WGS) entry which is preliminary data.</text>
</comment>
<evidence type="ECO:0000259" key="8">
    <source>
        <dbReference type="Pfam" id="PF02687"/>
    </source>
</evidence>
<evidence type="ECO:0000256" key="6">
    <source>
        <dbReference type="ARBA" id="ARBA00038076"/>
    </source>
</evidence>
<dbReference type="PANTHER" id="PTHR30572:SF4">
    <property type="entry name" value="ABC TRANSPORTER PERMEASE YTRF"/>
    <property type="match status" value="1"/>
</dbReference>
<feature type="domain" description="ABC3 transporter permease C-terminal" evidence="8">
    <location>
        <begin position="332"/>
        <end position="444"/>
    </location>
</feature>
<evidence type="ECO:0000256" key="7">
    <source>
        <dbReference type="SAM" id="Phobius"/>
    </source>
</evidence>
<dbReference type="InterPro" id="IPR050250">
    <property type="entry name" value="Macrolide_Exporter_MacB"/>
</dbReference>
<evidence type="ECO:0000256" key="1">
    <source>
        <dbReference type="ARBA" id="ARBA00004651"/>
    </source>
</evidence>
<reference evidence="9" key="1">
    <citation type="submission" date="2022-03" db="EMBL/GenBank/DDBJ databases">
        <title>Streptomyces 7R015 and 7R016 isolated from Barleria lupulina in Thailand.</title>
        <authorList>
            <person name="Kanchanasin P."/>
            <person name="Phongsopitanun W."/>
            <person name="Tanasupawat S."/>
        </authorList>
    </citation>
    <scope>NUCLEOTIDE SEQUENCE</scope>
    <source>
        <strain evidence="9">7R016</strain>
    </source>
</reference>
<gene>
    <name evidence="9" type="ORF">MQN93_35425</name>
</gene>
<protein>
    <submittedName>
        <fullName evidence="9">FtsX-like permease family protein</fullName>
    </submittedName>
</protein>
<comment type="subcellular location">
    <subcellularLocation>
        <location evidence="1">Cell membrane</location>
        <topology evidence="1">Multi-pass membrane protein</topology>
    </subcellularLocation>
</comment>
<accession>A0ABS9XSH0</accession>
<comment type="similarity">
    <text evidence="6">Belongs to the ABC-4 integral membrane protein family.</text>
</comment>
<feature type="transmembrane region" description="Helical" evidence="7">
    <location>
        <begin position="291"/>
        <end position="311"/>
    </location>
</feature>
<keyword evidence="2" id="KW-1003">Cell membrane</keyword>
<feature type="transmembrane region" description="Helical" evidence="7">
    <location>
        <begin position="244"/>
        <end position="270"/>
    </location>
</feature>
<sequence>MAIRTRTTRPTNALLLMALRSLRARPTTQLAAGLVLLIGSALLTALAALLETGLAASGKDHTLLIMLPAILGGWSLLIVTFGVLSTVSLVVRQRERETALLRTIAASPRQVQLLTLLEVIAIALPAALAGLVPGILLGRLLLSRLTAAHAVKSVTALENGWLTVTVGAGVALTAALAGAMLAGRRAGQVPPVSALSASAGVDTTGKTLTRTKVVSGGLITLIGLGTGMSTLAQENGPLLSSTAGPAGVAVAVGLALLAPAAATAGGLGLARSRSVITRLAGRTLRTRARQQGSLIAPLTLLIGVGSGTLAMQRIEDSRPATDGPQLATVNYLIVLAIVGFAVVAASNTLVAATRARGHDFKLLALTGATRRQILAVVGTEALITTVIAAVLGGVSTAVTVLPFSVVRTGTLIPGQAGPLFALLVAVALAITILASVPTAFRQIRSSTAR</sequence>
<evidence type="ECO:0000313" key="10">
    <source>
        <dbReference type="Proteomes" id="UP001165270"/>
    </source>
</evidence>
<keyword evidence="5 7" id="KW-0472">Membrane</keyword>
<dbReference type="Pfam" id="PF02687">
    <property type="entry name" value="FtsX"/>
    <property type="match status" value="2"/>
</dbReference>
<feature type="transmembrane region" description="Helical" evidence="7">
    <location>
        <begin position="113"/>
        <end position="141"/>
    </location>
</feature>
<keyword evidence="3 7" id="KW-0812">Transmembrane</keyword>
<evidence type="ECO:0000256" key="3">
    <source>
        <dbReference type="ARBA" id="ARBA00022692"/>
    </source>
</evidence>
<dbReference type="EMBL" id="JALDAX010000018">
    <property type="protein sequence ID" value="MCI3245015.1"/>
    <property type="molecule type" value="Genomic_DNA"/>
</dbReference>
<proteinExistence type="inferred from homology"/>
<feature type="transmembrane region" description="Helical" evidence="7">
    <location>
        <begin position="373"/>
        <end position="399"/>
    </location>
</feature>
<organism evidence="9 10">
    <name type="scientific">Streptomyces spinosisporus</name>
    <dbReference type="NCBI Taxonomy" id="2927582"/>
    <lineage>
        <taxon>Bacteria</taxon>
        <taxon>Bacillati</taxon>
        <taxon>Actinomycetota</taxon>
        <taxon>Actinomycetes</taxon>
        <taxon>Kitasatosporales</taxon>
        <taxon>Streptomycetaceae</taxon>
        <taxon>Streptomyces</taxon>
    </lineage>
</organism>
<keyword evidence="10" id="KW-1185">Reference proteome</keyword>
<evidence type="ECO:0000256" key="2">
    <source>
        <dbReference type="ARBA" id="ARBA00022475"/>
    </source>
</evidence>
<dbReference type="PANTHER" id="PTHR30572">
    <property type="entry name" value="MEMBRANE COMPONENT OF TRANSPORTER-RELATED"/>
    <property type="match status" value="1"/>
</dbReference>
<evidence type="ECO:0000256" key="4">
    <source>
        <dbReference type="ARBA" id="ARBA00022989"/>
    </source>
</evidence>
<keyword evidence="4 7" id="KW-1133">Transmembrane helix</keyword>
<dbReference type="Proteomes" id="UP001165270">
    <property type="component" value="Unassembled WGS sequence"/>
</dbReference>
<dbReference type="RefSeq" id="WP_242712768.1">
    <property type="nucleotide sequence ID" value="NZ_JALDAX010000018.1"/>
</dbReference>
<feature type="domain" description="ABC3 transporter permease C-terminal" evidence="8">
    <location>
        <begin position="72"/>
        <end position="188"/>
    </location>
</feature>
<name>A0ABS9XSH0_9ACTN</name>
<dbReference type="InterPro" id="IPR003838">
    <property type="entry name" value="ABC3_permease_C"/>
</dbReference>
<feature type="transmembrane region" description="Helical" evidence="7">
    <location>
        <begin position="419"/>
        <end position="440"/>
    </location>
</feature>
<feature type="transmembrane region" description="Helical" evidence="7">
    <location>
        <begin position="331"/>
        <end position="352"/>
    </location>
</feature>
<feature type="transmembrane region" description="Helical" evidence="7">
    <location>
        <begin position="161"/>
        <end position="182"/>
    </location>
</feature>
<feature type="transmembrane region" description="Helical" evidence="7">
    <location>
        <begin position="213"/>
        <end position="232"/>
    </location>
</feature>
<evidence type="ECO:0000313" key="9">
    <source>
        <dbReference type="EMBL" id="MCI3245015.1"/>
    </source>
</evidence>